<feature type="chain" id="PRO_5041938888" evidence="2">
    <location>
        <begin position="40"/>
        <end position="464"/>
    </location>
</feature>
<comment type="caution">
    <text evidence="3">The sequence shown here is derived from an EMBL/GenBank/DDBJ whole genome shotgun (WGS) entry which is preliminary data.</text>
</comment>
<keyword evidence="4" id="KW-1185">Reference proteome</keyword>
<feature type="region of interest" description="Disordered" evidence="1">
    <location>
        <begin position="390"/>
        <end position="440"/>
    </location>
</feature>
<keyword evidence="2" id="KW-0732">Signal</keyword>
<sequence>MASWRASAGPRLFYKPPTMPRRALAALLALACCLGGARAQATVSDTAAGSSGTPGTYDPCLPPPTGVKRGDPFVFGLAFWPGGLVSDWGAPYNTTTGAPGLNPCLDAPVTGADGTNFGTYQEYLASKGVVFGTYMIKVDTIAAARTTRAEMSQIWKAVQTKFVPEDQVISVIAFRGQNRSEAQYVVSNSVGRTDGTGIVQQLSLMVGWDRGTFNGFTWYNGGPCDSCGGMSSSKCIQTQYQPDYQQYTQSTCAWTFDECACNATNPLQCAASNCTSAIYVGHRGSDKPGRTMKTGSQIEKINQFSITSFFWRLLDSAFNLLGNAGIGTANAASVNSTSQPTVLTNSGTDAELAASQQSTNPITHCTSAAMASEDKARGGPELPAGSFQVRQEHELKSSEGAIPNPQSLAQDDVGASVGATSKDVDPGFGGGPERLGAGVADVGMEKRIAAADPALQRGQQQKPA</sequence>
<proteinExistence type="predicted"/>
<dbReference type="EMBL" id="JADXDR010000027">
    <property type="protein sequence ID" value="KAI7844561.1"/>
    <property type="molecule type" value="Genomic_DNA"/>
</dbReference>
<evidence type="ECO:0000313" key="3">
    <source>
        <dbReference type="EMBL" id="KAI7844561.1"/>
    </source>
</evidence>
<name>A0AAD5DYF3_9CHLO</name>
<gene>
    <name evidence="3" type="ORF">COHA_001919</name>
</gene>
<reference evidence="3" key="1">
    <citation type="submission" date="2020-11" db="EMBL/GenBank/DDBJ databases">
        <title>Chlorella ohadii genome sequencing and assembly.</title>
        <authorList>
            <person name="Murik O."/>
            <person name="Treves H."/>
            <person name="Kedem I."/>
            <person name="Shotland Y."/>
            <person name="Kaplan A."/>
        </authorList>
    </citation>
    <scope>NUCLEOTIDE SEQUENCE</scope>
    <source>
        <strain evidence="3">1</strain>
    </source>
</reference>
<evidence type="ECO:0000256" key="1">
    <source>
        <dbReference type="SAM" id="MobiDB-lite"/>
    </source>
</evidence>
<feature type="signal peptide" evidence="2">
    <location>
        <begin position="1"/>
        <end position="39"/>
    </location>
</feature>
<protein>
    <submittedName>
        <fullName evidence="3">Uncharacterized protein</fullName>
    </submittedName>
</protein>
<accession>A0AAD5DYF3</accession>
<dbReference type="AlphaFoldDB" id="A0AAD5DYF3"/>
<dbReference type="Proteomes" id="UP001205105">
    <property type="component" value="Unassembled WGS sequence"/>
</dbReference>
<evidence type="ECO:0000256" key="2">
    <source>
        <dbReference type="SAM" id="SignalP"/>
    </source>
</evidence>
<organism evidence="3 4">
    <name type="scientific">Chlorella ohadii</name>
    <dbReference type="NCBI Taxonomy" id="2649997"/>
    <lineage>
        <taxon>Eukaryota</taxon>
        <taxon>Viridiplantae</taxon>
        <taxon>Chlorophyta</taxon>
        <taxon>core chlorophytes</taxon>
        <taxon>Trebouxiophyceae</taxon>
        <taxon>Chlorellales</taxon>
        <taxon>Chlorellaceae</taxon>
        <taxon>Chlorella clade</taxon>
        <taxon>Chlorella</taxon>
    </lineage>
</organism>
<evidence type="ECO:0000313" key="4">
    <source>
        <dbReference type="Proteomes" id="UP001205105"/>
    </source>
</evidence>